<dbReference type="EMBL" id="VSSQ01103002">
    <property type="protein sequence ID" value="MPN44125.1"/>
    <property type="molecule type" value="Genomic_DNA"/>
</dbReference>
<evidence type="ECO:0000313" key="1">
    <source>
        <dbReference type="EMBL" id="MPN44125.1"/>
    </source>
</evidence>
<accession>A0A645HYK4</accession>
<reference evidence="1" key="1">
    <citation type="submission" date="2019-08" db="EMBL/GenBank/DDBJ databases">
        <authorList>
            <person name="Kucharzyk K."/>
            <person name="Murdoch R.W."/>
            <person name="Higgins S."/>
            <person name="Loffler F."/>
        </authorList>
    </citation>
    <scope>NUCLEOTIDE SEQUENCE</scope>
</reference>
<protein>
    <submittedName>
        <fullName evidence="1">Uncharacterized protein</fullName>
    </submittedName>
</protein>
<organism evidence="1">
    <name type="scientific">bioreactor metagenome</name>
    <dbReference type="NCBI Taxonomy" id="1076179"/>
    <lineage>
        <taxon>unclassified sequences</taxon>
        <taxon>metagenomes</taxon>
        <taxon>ecological metagenomes</taxon>
    </lineage>
</organism>
<name>A0A645HYK4_9ZZZZ</name>
<sequence>MRLDPCVAPLIGIVAVSSVLAVLKNIGPAHVKALSDNFQNGLDSIVQVVCVVKDLEHVGGKVVHLCAGFPVRIDGGAQSGIAGAGDAGHCLLVKELVVVFSNALGLVQGPVGILVQSLEVLAVLGAQCHPDAAGYLDGPFFALE</sequence>
<comment type="caution">
    <text evidence="1">The sequence shown here is derived from an EMBL/GenBank/DDBJ whole genome shotgun (WGS) entry which is preliminary data.</text>
</comment>
<proteinExistence type="predicted"/>
<gene>
    <name evidence="1" type="ORF">SDC9_191686</name>
</gene>
<dbReference type="AlphaFoldDB" id="A0A645HYK4"/>